<reference evidence="2" key="1">
    <citation type="submission" date="2021-12" db="EMBL/GenBank/DDBJ databases">
        <authorList>
            <person name="King R."/>
        </authorList>
    </citation>
    <scope>NUCLEOTIDE SEQUENCE</scope>
</reference>
<feature type="compositionally biased region" description="Basic residues" evidence="1">
    <location>
        <begin position="130"/>
        <end position="140"/>
    </location>
</feature>
<feature type="region of interest" description="Disordered" evidence="1">
    <location>
        <begin position="66"/>
        <end position="88"/>
    </location>
</feature>
<sequence length="192" mass="22084">MMADLREYYKSLVTDEEVIAALLKESSARISGLNQESTRLRPNLNFFQRTVNHLVTTNKRINTKQEKFKQNNVIEPPAKRKAYDTEHPLRKKEEKSKLWFEKIKFIKAYIKENEEESSSREVDRKEKQTQNRKRRRKSRSRSSSSSNSNSSSSESSFSSLSVISISSDGSDSSVVIVGAENEKKSNSEIVIE</sequence>
<gene>
    <name evidence="2" type="ORF">MELIAE_LOCUS2226</name>
</gene>
<feature type="compositionally biased region" description="Low complexity" evidence="1">
    <location>
        <begin position="141"/>
        <end position="173"/>
    </location>
</feature>
<protein>
    <submittedName>
        <fullName evidence="2">Uncharacterized protein</fullName>
    </submittedName>
</protein>
<dbReference type="AlphaFoldDB" id="A0A9P0ARL3"/>
<organism evidence="2 3">
    <name type="scientific">Brassicogethes aeneus</name>
    <name type="common">Rape pollen beetle</name>
    <name type="synonym">Meligethes aeneus</name>
    <dbReference type="NCBI Taxonomy" id="1431903"/>
    <lineage>
        <taxon>Eukaryota</taxon>
        <taxon>Metazoa</taxon>
        <taxon>Ecdysozoa</taxon>
        <taxon>Arthropoda</taxon>
        <taxon>Hexapoda</taxon>
        <taxon>Insecta</taxon>
        <taxon>Pterygota</taxon>
        <taxon>Neoptera</taxon>
        <taxon>Endopterygota</taxon>
        <taxon>Coleoptera</taxon>
        <taxon>Polyphaga</taxon>
        <taxon>Cucujiformia</taxon>
        <taxon>Nitidulidae</taxon>
        <taxon>Meligethinae</taxon>
        <taxon>Brassicogethes</taxon>
    </lineage>
</organism>
<keyword evidence="3" id="KW-1185">Reference proteome</keyword>
<evidence type="ECO:0000256" key="1">
    <source>
        <dbReference type="SAM" id="MobiDB-lite"/>
    </source>
</evidence>
<feature type="region of interest" description="Disordered" evidence="1">
    <location>
        <begin position="116"/>
        <end position="179"/>
    </location>
</feature>
<accession>A0A9P0ARL3</accession>
<name>A0A9P0ARL3_BRAAE</name>
<feature type="compositionally biased region" description="Basic and acidic residues" evidence="1">
    <location>
        <begin position="77"/>
        <end position="88"/>
    </location>
</feature>
<evidence type="ECO:0000313" key="3">
    <source>
        <dbReference type="Proteomes" id="UP001154078"/>
    </source>
</evidence>
<evidence type="ECO:0000313" key="2">
    <source>
        <dbReference type="EMBL" id="CAH0548859.1"/>
    </source>
</evidence>
<proteinExistence type="predicted"/>
<dbReference type="EMBL" id="OV121141">
    <property type="protein sequence ID" value="CAH0548859.1"/>
    <property type="molecule type" value="Genomic_DNA"/>
</dbReference>
<dbReference type="Proteomes" id="UP001154078">
    <property type="component" value="Chromosome 10"/>
</dbReference>
<feature type="compositionally biased region" description="Basic and acidic residues" evidence="1">
    <location>
        <begin position="116"/>
        <end position="129"/>
    </location>
</feature>
<dbReference type="OrthoDB" id="6778443at2759"/>